<dbReference type="Gene3D" id="1.20.1250.20">
    <property type="entry name" value="MFS general substrate transporter like domains"/>
    <property type="match status" value="1"/>
</dbReference>
<sequence>MVLELVAGRIMAPYLGVSLYTWTSVIGIILGGVSIGNYLGGRVADRNLSKKVLSSVFFLAGISSIGVLYSVPFIGNLLGKTEMIPIPLATFIFSFFVFFPASLFLGCISPMVVKFDLDNLEKAGQTVGRIYAFSALGSILGTFATGYFLISFFGTKIIVIGVSVALVLISFFILIFGKSAKDFLKEKTNIIFGCLLVFSFFIPKNCQEETNYYCINARAQTLDGGVNGYVLRLDHLVHSFVYPGNEDVLTYDYERFYKILTDYRIKQTGESNFEAFFLGGGGYTLPRYFEKIYPESSLEVAEIDPGVTKFNYEHLSLNPETKIKTTNADARMFLAKASAEKKYDLIFGDAFNDFAVPYHLTTLEFGKIIKEHLAPDGYYAVNVIDNYKYGKFVGSFLKTMREIFPYVYLAPLASNWEIDKRNTFVILAGETELDINKWGEVLWTTAEAGSGDERDSPEEIGYFAENEEVTKFLEEKKAIVLTDNYVPIDNFLAPVFNSIQ</sequence>
<dbReference type="PANTHER" id="PTHR43317:SF1">
    <property type="entry name" value="THERMOSPERMINE SYNTHASE ACAULIS5"/>
    <property type="match status" value="1"/>
</dbReference>
<evidence type="ECO:0000256" key="1">
    <source>
        <dbReference type="ARBA" id="ARBA00023115"/>
    </source>
</evidence>
<dbReference type="GO" id="GO:0006596">
    <property type="term" value="P:polyamine biosynthetic process"/>
    <property type="evidence" value="ECO:0007669"/>
    <property type="project" value="UniProtKB-KW"/>
</dbReference>
<proteinExistence type="predicted"/>
<dbReference type="EMBL" id="MFGA01000023">
    <property type="protein sequence ID" value="OGF20535.1"/>
    <property type="molecule type" value="Genomic_DNA"/>
</dbReference>
<protein>
    <recommendedName>
        <fullName evidence="5">PABS domain-containing protein</fullName>
    </recommendedName>
</protein>
<keyword evidence="2" id="KW-0812">Transmembrane</keyword>
<evidence type="ECO:0008006" key="5">
    <source>
        <dbReference type="Google" id="ProtNLM"/>
    </source>
</evidence>
<dbReference type="AlphaFoldDB" id="A0A1F5S1H1"/>
<keyword evidence="2" id="KW-0472">Membrane</keyword>
<dbReference type="Gene3D" id="3.40.50.150">
    <property type="entry name" value="Vaccinia Virus protein VP39"/>
    <property type="match status" value="1"/>
</dbReference>
<feature type="transmembrane region" description="Helical" evidence="2">
    <location>
        <begin position="156"/>
        <end position="176"/>
    </location>
</feature>
<dbReference type="InterPro" id="IPR029063">
    <property type="entry name" value="SAM-dependent_MTases_sf"/>
</dbReference>
<feature type="transmembrane region" description="Helical" evidence="2">
    <location>
        <begin position="20"/>
        <end position="40"/>
    </location>
</feature>
<keyword evidence="2" id="KW-1133">Transmembrane helix</keyword>
<dbReference type="NCBIfam" id="NF037959">
    <property type="entry name" value="MFS_SpdSyn"/>
    <property type="match status" value="1"/>
</dbReference>
<feature type="transmembrane region" description="Helical" evidence="2">
    <location>
        <begin position="52"/>
        <end position="74"/>
    </location>
</feature>
<dbReference type="PANTHER" id="PTHR43317">
    <property type="entry name" value="THERMOSPERMINE SYNTHASE ACAULIS5"/>
    <property type="match status" value="1"/>
</dbReference>
<dbReference type="SUPFAM" id="SSF103473">
    <property type="entry name" value="MFS general substrate transporter"/>
    <property type="match status" value="1"/>
</dbReference>
<keyword evidence="1" id="KW-0620">Polyamine biosynthesis</keyword>
<reference evidence="3 4" key="1">
    <citation type="journal article" date="2016" name="Nat. Commun.">
        <title>Thousands of microbial genomes shed light on interconnected biogeochemical processes in an aquifer system.</title>
        <authorList>
            <person name="Anantharaman K."/>
            <person name="Brown C.T."/>
            <person name="Hug L.A."/>
            <person name="Sharon I."/>
            <person name="Castelle C.J."/>
            <person name="Probst A.J."/>
            <person name="Thomas B.C."/>
            <person name="Singh A."/>
            <person name="Wilkins M.J."/>
            <person name="Karaoz U."/>
            <person name="Brodie E.L."/>
            <person name="Williams K.H."/>
            <person name="Hubbard S.S."/>
            <person name="Banfield J.F."/>
        </authorList>
    </citation>
    <scope>NUCLEOTIDE SEQUENCE [LARGE SCALE GENOMIC DNA]</scope>
</reference>
<evidence type="ECO:0000313" key="3">
    <source>
        <dbReference type="EMBL" id="OGF20535.1"/>
    </source>
</evidence>
<feature type="transmembrane region" description="Helical" evidence="2">
    <location>
        <begin position="130"/>
        <end position="150"/>
    </location>
</feature>
<accession>A0A1F5S1H1</accession>
<name>A0A1F5S1H1_9BACT</name>
<dbReference type="Proteomes" id="UP000177407">
    <property type="component" value="Unassembled WGS sequence"/>
</dbReference>
<feature type="transmembrane region" description="Helical" evidence="2">
    <location>
        <begin position="86"/>
        <end position="109"/>
    </location>
</feature>
<evidence type="ECO:0000256" key="2">
    <source>
        <dbReference type="SAM" id="Phobius"/>
    </source>
</evidence>
<evidence type="ECO:0000313" key="4">
    <source>
        <dbReference type="Proteomes" id="UP000177407"/>
    </source>
</evidence>
<gene>
    <name evidence="3" type="ORF">A2257_04215</name>
</gene>
<dbReference type="GO" id="GO:0010487">
    <property type="term" value="F:thermospermine synthase activity"/>
    <property type="evidence" value="ECO:0007669"/>
    <property type="project" value="TreeGrafter"/>
</dbReference>
<comment type="caution">
    <text evidence="3">The sequence shown here is derived from an EMBL/GenBank/DDBJ whole genome shotgun (WGS) entry which is preliminary data.</text>
</comment>
<dbReference type="SUPFAM" id="SSF53335">
    <property type="entry name" value="S-adenosyl-L-methionine-dependent methyltransferases"/>
    <property type="match status" value="1"/>
</dbReference>
<organism evidence="3 4">
    <name type="scientific">Candidatus Falkowbacteria bacterium RIFOXYA2_FULL_38_12</name>
    <dbReference type="NCBI Taxonomy" id="1797993"/>
    <lineage>
        <taxon>Bacteria</taxon>
        <taxon>Candidatus Falkowiibacteriota</taxon>
    </lineage>
</organism>
<dbReference type="InterPro" id="IPR036259">
    <property type="entry name" value="MFS_trans_sf"/>
</dbReference>